<reference evidence="2 3" key="1">
    <citation type="journal article" date="2015" name="Genome Biol.">
        <title>Comparative genomics of Steinernema reveals deeply conserved gene regulatory networks.</title>
        <authorList>
            <person name="Dillman A.R."/>
            <person name="Macchietto M."/>
            <person name="Porter C.F."/>
            <person name="Rogers A."/>
            <person name="Williams B."/>
            <person name="Antoshechkin I."/>
            <person name="Lee M.M."/>
            <person name="Goodwin Z."/>
            <person name="Lu X."/>
            <person name="Lewis E.E."/>
            <person name="Goodrich-Blair H."/>
            <person name="Stock S.P."/>
            <person name="Adams B.J."/>
            <person name="Sternberg P.W."/>
            <person name="Mortazavi A."/>
        </authorList>
    </citation>
    <scope>NUCLEOTIDE SEQUENCE [LARGE SCALE GENOMIC DNA]</scope>
    <source>
        <strain evidence="2 3">ALL</strain>
    </source>
</reference>
<feature type="compositionally biased region" description="Basic residues" evidence="1">
    <location>
        <begin position="20"/>
        <end position="29"/>
    </location>
</feature>
<evidence type="ECO:0000256" key="1">
    <source>
        <dbReference type="SAM" id="MobiDB-lite"/>
    </source>
</evidence>
<proteinExistence type="predicted"/>
<dbReference type="EMBL" id="AZBU02000004">
    <property type="protein sequence ID" value="TKR81683.1"/>
    <property type="molecule type" value="Genomic_DNA"/>
</dbReference>
<name>A0A4U5NG82_STECR</name>
<keyword evidence="3" id="KW-1185">Reference proteome</keyword>
<reference evidence="2 3" key="2">
    <citation type="journal article" date="2019" name="G3 (Bethesda)">
        <title>Hybrid Assembly of the Genome of the Entomopathogenic Nematode Steinernema carpocapsae Identifies the X-Chromosome.</title>
        <authorList>
            <person name="Serra L."/>
            <person name="Macchietto M."/>
            <person name="Macias-Munoz A."/>
            <person name="McGill C.J."/>
            <person name="Rodriguez I.M."/>
            <person name="Rodriguez B."/>
            <person name="Murad R."/>
            <person name="Mortazavi A."/>
        </authorList>
    </citation>
    <scope>NUCLEOTIDE SEQUENCE [LARGE SCALE GENOMIC DNA]</scope>
    <source>
        <strain evidence="2 3">ALL</strain>
    </source>
</reference>
<evidence type="ECO:0000313" key="2">
    <source>
        <dbReference type="EMBL" id="TKR81683.1"/>
    </source>
</evidence>
<sequence length="109" mass="12819">MVSTRSVKKVPQQELEGPKRGRGRPRKHPKTVEHSRAPVMCVVPRWRMPTFKFQLSDDLLADHRRLETMVIAEHFTIRQQQLPGSEDQLLRSRVLRLLAEYQITATKHR</sequence>
<dbReference type="AlphaFoldDB" id="A0A4U5NG82"/>
<accession>A0A4U5NG82</accession>
<evidence type="ECO:0000313" key="3">
    <source>
        <dbReference type="Proteomes" id="UP000298663"/>
    </source>
</evidence>
<organism evidence="2 3">
    <name type="scientific">Steinernema carpocapsae</name>
    <name type="common">Entomopathogenic nematode</name>
    <dbReference type="NCBI Taxonomy" id="34508"/>
    <lineage>
        <taxon>Eukaryota</taxon>
        <taxon>Metazoa</taxon>
        <taxon>Ecdysozoa</taxon>
        <taxon>Nematoda</taxon>
        <taxon>Chromadorea</taxon>
        <taxon>Rhabditida</taxon>
        <taxon>Tylenchina</taxon>
        <taxon>Panagrolaimomorpha</taxon>
        <taxon>Strongyloidoidea</taxon>
        <taxon>Steinernematidae</taxon>
        <taxon>Steinernema</taxon>
    </lineage>
</organism>
<protein>
    <submittedName>
        <fullName evidence="2">Uncharacterized protein</fullName>
    </submittedName>
</protein>
<dbReference type="Proteomes" id="UP000298663">
    <property type="component" value="Unassembled WGS sequence"/>
</dbReference>
<comment type="caution">
    <text evidence="2">The sequence shown here is derived from an EMBL/GenBank/DDBJ whole genome shotgun (WGS) entry which is preliminary data.</text>
</comment>
<feature type="region of interest" description="Disordered" evidence="1">
    <location>
        <begin position="1"/>
        <end position="34"/>
    </location>
</feature>
<gene>
    <name evidence="2" type="ORF">L596_015515</name>
</gene>